<evidence type="ECO:0000259" key="4">
    <source>
        <dbReference type="PROSITE" id="PS51371"/>
    </source>
</evidence>
<dbReference type="SMART" id="SM00116">
    <property type="entry name" value="CBS"/>
    <property type="match status" value="2"/>
</dbReference>
<gene>
    <name evidence="5" type="ORF">PPL_08261</name>
</gene>
<evidence type="ECO:0000256" key="3">
    <source>
        <dbReference type="PROSITE-ProRule" id="PRU00703"/>
    </source>
</evidence>
<dbReference type="Gene3D" id="3.10.580.10">
    <property type="entry name" value="CBS-domain"/>
    <property type="match status" value="2"/>
</dbReference>
<feature type="domain" description="CBS" evidence="4">
    <location>
        <begin position="112"/>
        <end position="172"/>
    </location>
</feature>
<dbReference type="Proteomes" id="UP000001396">
    <property type="component" value="Unassembled WGS sequence"/>
</dbReference>
<keyword evidence="2 3" id="KW-0129">CBS domain</keyword>
<dbReference type="InterPro" id="IPR050511">
    <property type="entry name" value="AMPK_gamma/SDS23_families"/>
</dbReference>
<dbReference type="Pfam" id="PF00571">
    <property type="entry name" value="CBS"/>
    <property type="match status" value="2"/>
</dbReference>
<dbReference type="STRING" id="670386.D3BHP8"/>
<evidence type="ECO:0000313" key="5">
    <source>
        <dbReference type="EMBL" id="EFA78798.1"/>
    </source>
</evidence>
<evidence type="ECO:0000313" key="6">
    <source>
        <dbReference type="Proteomes" id="UP000001396"/>
    </source>
</evidence>
<evidence type="ECO:0000256" key="1">
    <source>
        <dbReference type="ARBA" id="ARBA00022737"/>
    </source>
</evidence>
<keyword evidence="1" id="KW-0677">Repeat</keyword>
<comment type="caution">
    <text evidence="5">The sequence shown here is derived from an EMBL/GenBank/DDBJ whole genome shotgun (WGS) entry which is preliminary data.</text>
</comment>
<dbReference type="PROSITE" id="PS51371">
    <property type="entry name" value="CBS"/>
    <property type="match status" value="2"/>
</dbReference>
<dbReference type="InterPro" id="IPR046342">
    <property type="entry name" value="CBS_dom_sf"/>
</dbReference>
<dbReference type="AlphaFoldDB" id="D3BHP8"/>
<dbReference type="EMBL" id="ADBJ01000037">
    <property type="protein sequence ID" value="EFA78798.1"/>
    <property type="molecule type" value="Genomic_DNA"/>
</dbReference>
<name>D3BHP8_HETP5</name>
<organism evidence="5 6">
    <name type="scientific">Heterostelium pallidum (strain ATCC 26659 / Pp 5 / PN500)</name>
    <name type="common">Cellular slime mold</name>
    <name type="synonym">Polysphondylium pallidum</name>
    <dbReference type="NCBI Taxonomy" id="670386"/>
    <lineage>
        <taxon>Eukaryota</taxon>
        <taxon>Amoebozoa</taxon>
        <taxon>Evosea</taxon>
        <taxon>Eumycetozoa</taxon>
        <taxon>Dictyostelia</taxon>
        <taxon>Acytosteliales</taxon>
        <taxon>Acytosteliaceae</taxon>
        <taxon>Heterostelium</taxon>
    </lineage>
</organism>
<accession>D3BHP8</accession>
<evidence type="ECO:0000256" key="2">
    <source>
        <dbReference type="ARBA" id="ARBA00023122"/>
    </source>
</evidence>
<reference evidence="5 6" key="1">
    <citation type="journal article" date="2011" name="Genome Res.">
        <title>Phylogeny-wide analysis of social amoeba genomes highlights ancient origins for complex intercellular communication.</title>
        <authorList>
            <person name="Heidel A.J."/>
            <person name="Lawal H.M."/>
            <person name="Felder M."/>
            <person name="Schilde C."/>
            <person name="Helps N.R."/>
            <person name="Tunggal B."/>
            <person name="Rivero F."/>
            <person name="John U."/>
            <person name="Schleicher M."/>
            <person name="Eichinger L."/>
            <person name="Platzer M."/>
            <person name="Noegel A.A."/>
            <person name="Schaap P."/>
            <person name="Gloeckner G."/>
        </authorList>
    </citation>
    <scope>NUCLEOTIDE SEQUENCE [LARGE SCALE GENOMIC DNA]</scope>
    <source>
        <strain evidence="6">ATCC 26659 / Pp 5 / PN500</strain>
    </source>
</reference>
<proteinExistence type="predicted"/>
<dbReference type="GeneID" id="31363741"/>
<dbReference type="InParanoid" id="D3BHP8"/>
<protein>
    <recommendedName>
        <fullName evidence="4">CBS domain-containing protein</fullName>
    </recommendedName>
</protein>
<dbReference type="SUPFAM" id="SSF54631">
    <property type="entry name" value="CBS-domain pair"/>
    <property type="match status" value="1"/>
</dbReference>
<dbReference type="PANTHER" id="PTHR13780">
    <property type="entry name" value="AMP-ACTIVATED PROTEIN KINASE, GAMMA REGULATORY SUBUNIT"/>
    <property type="match status" value="1"/>
</dbReference>
<keyword evidence="6" id="KW-1185">Reference proteome</keyword>
<sequence>MTFTSINNYNNGDSQPTNSFPGILFFGPIVKSKKQQLQQKQENCNSNSRYKQKQVSISKLYREKSCLNYISTPKEKLDFYSNLVEVFTEMDANLANDLKNENISKVISSNRMNKALITVKRSDSLDMALKVLSENDISSCPVIDPKLGCMGLVDMFDIVEYVLAMFKKQMDANGGSSNIKPSKLLGMNYFKLNLDPVSVVINKSNDVETMCPVVTEMDNVFNLIQLFAMGCHRVPVYSVPSPVLESGSGSSSGGGGGGVPRLNRVISQTDLAIWAWQNPLIRSRIVQSQSTVENFYHPNPKCVNQSTPTIEVLRLLHDHKISAVAVVDDRGKIKNEVSTDSWKGINEKNLDLIFEDQTDNNNNNNNNISQSIDVAIFKYLFVSNKQHSRAEHSRAESGV</sequence>
<feature type="domain" description="CBS" evidence="4">
    <location>
        <begin position="296"/>
        <end position="352"/>
    </location>
</feature>
<dbReference type="RefSeq" id="XP_020430922.1">
    <property type="nucleotide sequence ID" value="XM_020579083.1"/>
</dbReference>
<dbReference type="InterPro" id="IPR000644">
    <property type="entry name" value="CBS_dom"/>
</dbReference>